<comment type="caution">
    <text evidence="2">The sequence shown here is derived from an EMBL/GenBank/DDBJ whole genome shotgun (WGS) entry which is preliminary data.</text>
</comment>
<accession>A0A8H7DDD1</accession>
<dbReference type="Proteomes" id="UP000620124">
    <property type="component" value="Unassembled WGS sequence"/>
</dbReference>
<evidence type="ECO:0000259" key="1">
    <source>
        <dbReference type="PROSITE" id="PS50181"/>
    </source>
</evidence>
<dbReference type="OrthoDB" id="3190489at2759"/>
<proteinExistence type="predicted"/>
<organism evidence="2 3">
    <name type="scientific">Mycena venus</name>
    <dbReference type="NCBI Taxonomy" id="2733690"/>
    <lineage>
        <taxon>Eukaryota</taxon>
        <taxon>Fungi</taxon>
        <taxon>Dikarya</taxon>
        <taxon>Basidiomycota</taxon>
        <taxon>Agaricomycotina</taxon>
        <taxon>Agaricomycetes</taxon>
        <taxon>Agaricomycetidae</taxon>
        <taxon>Agaricales</taxon>
        <taxon>Marasmiineae</taxon>
        <taxon>Mycenaceae</taxon>
        <taxon>Mycena</taxon>
    </lineage>
</organism>
<keyword evidence="3" id="KW-1185">Reference proteome</keyword>
<gene>
    <name evidence="2" type="ORF">MVEN_00208400</name>
</gene>
<name>A0A8H7DDD1_9AGAR</name>
<feature type="domain" description="F-box" evidence="1">
    <location>
        <begin position="4"/>
        <end position="49"/>
    </location>
</feature>
<dbReference type="EMBL" id="JACAZI010000002">
    <property type="protein sequence ID" value="KAF7368832.1"/>
    <property type="molecule type" value="Genomic_DNA"/>
</dbReference>
<dbReference type="AlphaFoldDB" id="A0A8H7DDD1"/>
<protein>
    <recommendedName>
        <fullName evidence="1">F-box domain-containing protein</fullName>
    </recommendedName>
</protein>
<evidence type="ECO:0000313" key="2">
    <source>
        <dbReference type="EMBL" id="KAF7368832.1"/>
    </source>
</evidence>
<dbReference type="InterPro" id="IPR001810">
    <property type="entry name" value="F-box_dom"/>
</dbReference>
<evidence type="ECO:0000313" key="3">
    <source>
        <dbReference type="Proteomes" id="UP000620124"/>
    </source>
</evidence>
<reference evidence="2" key="1">
    <citation type="submission" date="2020-05" db="EMBL/GenBank/DDBJ databases">
        <title>Mycena genomes resolve the evolution of fungal bioluminescence.</title>
        <authorList>
            <person name="Tsai I.J."/>
        </authorList>
    </citation>
    <scope>NUCLEOTIDE SEQUENCE</scope>
    <source>
        <strain evidence="2">CCC161011</strain>
    </source>
</reference>
<sequence length="418" mass="47426">MKNPQELCTLPAELIHAISGHLEQRDLLGLCQTGRRMHAICLRWIYRALTLENVVQLLQCCKTIISRPEAADSVRELKITCVPNYALKTFYSTFEFAITRMKNIREITLFAHELFRSFSNVSFPRLLNCTIPISLDVYPFLRRNPTITSLSMEGPCPNLNSFPIQPMQMPKLQYFHGPNTVACSVVPGSLVSRIAVFWLFQPNSDFSRDLAAFATSMVDIINLTGVVCSWNPDLLVAVAKYTPRIQSLHISNIKDDSLEQGDFISAVNDTLRSVPCLKTLIFNVRPSLLHRPPIWESLESEFEIVHMWGQISPTLFTVSLSPCTVWGRVGNNAWFPRSLVVAGHSREAMDSQCLKWWITKVVTSPELPEDYYDLADYFAGETQMDALRIGVERDGLVPDFNIVRREDGRTQVSFLSHP</sequence>
<dbReference type="PROSITE" id="PS50181">
    <property type="entry name" value="FBOX"/>
    <property type="match status" value="1"/>
</dbReference>